<protein>
    <submittedName>
        <fullName evidence="2">Uncharacterized protein</fullName>
    </submittedName>
</protein>
<keyword evidence="1" id="KW-1133">Transmembrane helix</keyword>
<keyword evidence="1" id="KW-0472">Membrane</keyword>
<feature type="transmembrane region" description="Helical" evidence="1">
    <location>
        <begin position="46"/>
        <end position="67"/>
    </location>
</feature>
<proteinExistence type="predicted"/>
<dbReference type="EMBL" id="CP066770">
    <property type="protein sequence ID" value="QQK06054.1"/>
    <property type="molecule type" value="Genomic_DNA"/>
</dbReference>
<sequence length="70" mass="7742">MSDISIDLPFWIFPVIYGAIYWPLTLFFGLLCLYVGAMRVRGIGRAAFIVIGLLLVGDAAIGIYHAFFVS</sequence>
<keyword evidence="1" id="KW-0812">Transmembrane</keyword>
<dbReference type="Proteomes" id="UP000596205">
    <property type="component" value="Chromosome 2"/>
</dbReference>
<accession>A0A7T6VLC2</accession>
<name>A0A7T6VLC2_9BURK</name>
<reference evidence="2 3" key="1">
    <citation type="submission" date="2020-12" db="EMBL/GenBank/DDBJ databases">
        <title>Complete genome sequence of Burkholderia anthina BJQ0011.</title>
        <authorList>
            <person name="Xu Y."/>
        </authorList>
    </citation>
    <scope>NUCLEOTIDE SEQUENCE [LARGE SCALE GENOMIC DNA]</scope>
    <source>
        <strain evidence="2 3">BJQ0011</strain>
    </source>
</reference>
<dbReference type="RefSeq" id="WP_124830555.1">
    <property type="nucleotide sequence ID" value="NZ_CADEUA010000016.1"/>
</dbReference>
<feature type="transmembrane region" description="Helical" evidence="1">
    <location>
        <begin position="12"/>
        <end position="34"/>
    </location>
</feature>
<dbReference type="AlphaFoldDB" id="A0A7T6VLC2"/>
<evidence type="ECO:0000313" key="3">
    <source>
        <dbReference type="Proteomes" id="UP000596205"/>
    </source>
</evidence>
<dbReference type="KEGG" id="bann:JFN94_19520"/>
<organism evidence="2 3">
    <name type="scientific">Burkholderia anthina</name>
    <dbReference type="NCBI Taxonomy" id="179879"/>
    <lineage>
        <taxon>Bacteria</taxon>
        <taxon>Pseudomonadati</taxon>
        <taxon>Pseudomonadota</taxon>
        <taxon>Betaproteobacteria</taxon>
        <taxon>Burkholderiales</taxon>
        <taxon>Burkholderiaceae</taxon>
        <taxon>Burkholderia</taxon>
        <taxon>Burkholderia cepacia complex</taxon>
    </lineage>
</organism>
<evidence type="ECO:0000313" key="2">
    <source>
        <dbReference type="EMBL" id="QQK06054.1"/>
    </source>
</evidence>
<evidence type="ECO:0000256" key="1">
    <source>
        <dbReference type="SAM" id="Phobius"/>
    </source>
</evidence>
<gene>
    <name evidence="2" type="ORF">JFN94_19520</name>
</gene>